<dbReference type="GO" id="GO:0009288">
    <property type="term" value="C:bacterial-type flagellum"/>
    <property type="evidence" value="ECO:0007669"/>
    <property type="project" value="UniProtKB-SubCell"/>
</dbReference>
<evidence type="ECO:0000259" key="6">
    <source>
        <dbReference type="Pfam" id="PF00700"/>
    </source>
</evidence>
<feature type="domain" description="Flagellin C-terminal" evidence="6">
    <location>
        <begin position="193"/>
        <end position="277"/>
    </location>
</feature>
<evidence type="ECO:0000256" key="2">
    <source>
        <dbReference type="ARBA" id="ARBA00023143"/>
    </source>
</evidence>
<dbReference type="InterPro" id="IPR001029">
    <property type="entry name" value="Flagellin_N"/>
</dbReference>
<dbReference type="Pfam" id="PF00669">
    <property type="entry name" value="Flagellin_N"/>
    <property type="match status" value="1"/>
</dbReference>
<dbReference type="InterPro" id="IPR042187">
    <property type="entry name" value="Flagellin_C_sub2"/>
</dbReference>
<dbReference type="PANTHER" id="PTHR42792:SF2">
    <property type="entry name" value="FLAGELLIN"/>
    <property type="match status" value="1"/>
</dbReference>
<dbReference type="GO" id="GO:0005198">
    <property type="term" value="F:structural molecule activity"/>
    <property type="evidence" value="ECO:0007669"/>
    <property type="project" value="UniProtKB-UniRule"/>
</dbReference>
<reference evidence="7 8" key="1">
    <citation type="submission" date="2016-11" db="EMBL/GenBank/DDBJ databases">
        <authorList>
            <person name="Jaros S."/>
            <person name="Januszkiewicz K."/>
            <person name="Wedrychowicz H."/>
        </authorList>
    </citation>
    <scope>NUCLEOTIDE SEQUENCE [LARGE SCALE GENOMIC DNA]</scope>
    <source>
        <strain evidence="7 8">DSM 18899</strain>
    </source>
</reference>
<protein>
    <recommendedName>
        <fullName evidence="3">Flagellin</fullName>
    </recommendedName>
</protein>
<accession>A0A1K2HJD8</accession>
<dbReference type="RefSeq" id="WP_072428453.1">
    <property type="nucleotide sequence ID" value="NZ_FPKR01000007.1"/>
</dbReference>
<keyword evidence="2 3" id="KW-0975">Bacterial flagellum</keyword>
<dbReference type="Gene3D" id="1.20.1330.10">
    <property type="entry name" value="f41 fragment of flagellin, N-terminal domain"/>
    <property type="match status" value="1"/>
</dbReference>
<dbReference type="STRING" id="1121279.SAMN02745887_01934"/>
<dbReference type="GO" id="GO:0005576">
    <property type="term" value="C:extracellular region"/>
    <property type="evidence" value="ECO:0007669"/>
    <property type="project" value="UniProtKB-SubCell"/>
</dbReference>
<dbReference type="AlphaFoldDB" id="A0A1K2HJD8"/>
<feature type="region of interest" description="Disordered" evidence="4">
    <location>
        <begin position="1"/>
        <end position="26"/>
    </location>
</feature>
<comment type="subcellular location">
    <subcellularLocation>
        <location evidence="3">Secreted</location>
    </subcellularLocation>
    <subcellularLocation>
        <location evidence="3">Bacterial flagellum</location>
    </subcellularLocation>
</comment>
<dbReference type="PRINTS" id="PR00207">
    <property type="entry name" value="FLAGELLIN"/>
</dbReference>
<evidence type="ECO:0000313" key="8">
    <source>
        <dbReference type="Proteomes" id="UP000186513"/>
    </source>
</evidence>
<dbReference type="SUPFAM" id="SSF64518">
    <property type="entry name" value="Phase 1 flagellin"/>
    <property type="match status" value="1"/>
</dbReference>
<sequence length="279" mass="29019">MINSVNSNPTALSGQRTLNSTQQAQERQIEQLASGKRVNRAADDPAASAIIEQFAAQIVGSNQAARNLNDGISLAQTAEGALSTVTDNTQRIRELAVQAGNSTLSSSDRAAIQGEVDALSQASNSTLRNANFNGQPLFQGNQLSIQAGPSANPSDRISLSLGNLSASAAEGGLNSSNGRIDLSSESSASSALEQIDADLSRLNEQRASLGALNSRFEASIANLQSGAENLSAARSRIADTDYAATASRLAQERIRNEAGLAVQTQANASPRQVLSLLRS</sequence>
<name>A0A1K2HJD8_9NEIS</name>
<dbReference type="InterPro" id="IPR046358">
    <property type="entry name" value="Flagellin_C"/>
</dbReference>
<keyword evidence="7" id="KW-0969">Cilium</keyword>
<evidence type="ECO:0000256" key="3">
    <source>
        <dbReference type="RuleBase" id="RU362073"/>
    </source>
</evidence>
<dbReference type="InterPro" id="IPR001492">
    <property type="entry name" value="Flagellin"/>
</dbReference>
<evidence type="ECO:0000256" key="4">
    <source>
        <dbReference type="SAM" id="MobiDB-lite"/>
    </source>
</evidence>
<dbReference type="Gene3D" id="6.10.10.10">
    <property type="entry name" value="Flagellar export chaperone, C-terminal domain"/>
    <property type="match status" value="1"/>
</dbReference>
<keyword evidence="3" id="KW-0964">Secreted</keyword>
<keyword evidence="7" id="KW-0282">Flagellum</keyword>
<evidence type="ECO:0000313" key="7">
    <source>
        <dbReference type="EMBL" id="SFZ76386.1"/>
    </source>
</evidence>
<dbReference type="EMBL" id="FPKR01000007">
    <property type="protein sequence ID" value="SFZ76386.1"/>
    <property type="molecule type" value="Genomic_DNA"/>
</dbReference>
<organism evidence="7 8">
    <name type="scientific">Chitinimonas taiwanensis DSM 18899</name>
    <dbReference type="NCBI Taxonomy" id="1121279"/>
    <lineage>
        <taxon>Bacteria</taxon>
        <taxon>Pseudomonadati</taxon>
        <taxon>Pseudomonadota</taxon>
        <taxon>Betaproteobacteria</taxon>
        <taxon>Neisseriales</taxon>
        <taxon>Chitinibacteraceae</taxon>
        <taxon>Chitinimonas</taxon>
    </lineage>
</organism>
<evidence type="ECO:0000256" key="1">
    <source>
        <dbReference type="ARBA" id="ARBA00005709"/>
    </source>
</evidence>
<comment type="function">
    <text evidence="3">Flagellin is the subunit protein which polymerizes to form the filaments of bacterial flagella.</text>
</comment>
<feature type="domain" description="Flagellin N-terminal" evidence="5">
    <location>
        <begin position="5"/>
        <end position="142"/>
    </location>
</feature>
<gene>
    <name evidence="7" type="ORF">SAMN02745887_01934</name>
</gene>
<dbReference type="Pfam" id="PF00700">
    <property type="entry name" value="Flagellin_C"/>
    <property type="match status" value="1"/>
</dbReference>
<keyword evidence="7" id="KW-0966">Cell projection</keyword>
<dbReference type="Proteomes" id="UP000186513">
    <property type="component" value="Unassembled WGS sequence"/>
</dbReference>
<proteinExistence type="inferred from homology"/>
<dbReference type="OrthoDB" id="9796789at2"/>
<keyword evidence="8" id="KW-1185">Reference proteome</keyword>
<comment type="similarity">
    <text evidence="1 3">Belongs to the bacterial flagellin family.</text>
</comment>
<dbReference type="PANTHER" id="PTHR42792">
    <property type="entry name" value="FLAGELLIN"/>
    <property type="match status" value="1"/>
</dbReference>
<evidence type="ECO:0000259" key="5">
    <source>
        <dbReference type="Pfam" id="PF00669"/>
    </source>
</evidence>